<protein>
    <recommendedName>
        <fullName evidence="8">trypsin</fullName>
        <ecNumber evidence="8">3.4.21.4</ecNumber>
    </recommendedName>
</protein>
<evidence type="ECO:0000256" key="2">
    <source>
        <dbReference type="ARBA" id="ARBA00022670"/>
    </source>
</evidence>
<dbReference type="InterPro" id="IPR043504">
    <property type="entry name" value="Peptidase_S1_PA_chymotrypsin"/>
</dbReference>
<organism evidence="11 12">
    <name type="scientific">Drosophila albomicans</name>
    <name type="common">Fruit fly</name>
    <dbReference type="NCBI Taxonomy" id="7291"/>
    <lineage>
        <taxon>Eukaryota</taxon>
        <taxon>Metazoa</taxon>
        <taxon>Ecdysozoa</taxon>
        <taxon>Arthropoda</taxon>
        <taxon>Hexapoda</taxon>
        <taxon>Insecta</taxon>
        <taxon>Pterygota</taxon>
        <taxon>Neoptera</taxon>
        <taxon>Endopterygota</taxon>
        <taxon>Diptera</taxon>
        <taxon>Brachycera</taxon>
        <taxon>Muscomorpha</taxon>
        <taxon>Ephydroidea</taxon>
        <taxon>Drosophilidae</taxon>
        <taxon>Drosophila</taxon>
    </lineage>
</organism>
<dbReference type="SUPFAM" id="SSF50494">
    <property type="entry name" value="Trypsin-like serine proteases"/>
    <property type="match status" value="1"/>
</dbReference>
<dbReference type="GO" id="GO:0005576">
    <property type="term" value="C:extracellular region"/>
    <property type="evidence" value="ECO:0007669"/>
    <property type="project" value="UniProtKB-SubCell"/>
</dbReference>
<accession>A0A6P8ZAI6</accession>
<dbReference type="PANTHER" id="PTHR24276:SF91">
    <property type="entry name" value="AT26814P-RELATED"/>
    <property type="match status" value="1"/>
</dbReference>
<dbReference type="InterPro" id="IPR009003">
    <property type="entry name" value="Peptidase_S1_PA"/>
</dbReference>
<feature type="chain" id="PRO_5028071108" description="trypsin" evidence="9">
    <location>
        <begin position="22"/>
        <end position="285"/>
    </location>
</feature>
<dbReference type="Proteomes" id="UP000515160">
    <property type="component" value="Chromosome 2R"/>
</dbReference>
<proteinExistence type="predicted"/>
<dbReference type="InterPro" id="IPR001254">
    <property type="entry name" value="Trypsin_dom"/>
</dbReference>
<name>A0A6P8ZAI6_DROAB</name>
<comment type="catalytic activity">
    <reaction evidence="7">
        <text>Preferential cleavage: Arg-|-Xaa, Lys-|-Xaa.</text>
        <dbReference type="EC" id="3.4.21.4"/>
    </reaction>
</comment>
<keyword evidence="2" id="KW-0645">Protease</keyword>
<gene>
    <name evidence="12" type="primary">LOC117573931</name>
</gene>
<comment type="subcellular location">
    <subcellularLocation>
        <location evidence="1">Secreted</location>
        <location evidence="1">Extracellular space</location>
    </subcellularLocation>
</comment>
<dbReference type="GeneID" id="117573931"/>
<keyword evidence="4" id="KW-0378">Hydrolase</keyword>
<feature type="signal peptide" evidence="9">
    <location>
        <begin position="1"/>
        <end position="21"/>
    </location>
</feature>
<dbReference type="AlphaFoldDB" id="A0A6P8ZAI6"/>
<dbReference type="EC" id="3.4.21.4" evidence="8"/>
<keyword evidence="3 9" id="KW-0732">Signal</keyword>
<keyword evidence="6" id="KW-1015">Disulfide bond</keyword>
<dbReference type="Gene3D" id="2.40.10.10">
    <property type="entry name" value="Trypsin-like serine proteases"/>
    <property type="match status" value="1"/>
</dbReference>
<dbReference type="Pfam" id="PF00089">
    <property type="entry name" value="Trypsin"/>
    <property type="match status" value="1"/>
</dbReference>
<dbReference type="GO" id="GO:0006508">
    <property type="term" value="P:proteolysis"/>
    <property type="evidence" value="ECO:0007669"/>
    <property type="project" value="UniProtKB-KW"/>
</dbReference>
<evidence type="ECO:0000313" key="12">
    <source>
        <dbReference type="RefSeq" id="XP_034113347.1"/>
    </source>
</evidence>
<feature type="domain" description="Peptidase S1" evidence="10">
    <location>
        <begin position="38"/>
        <end position="267"/>
    </location>
</feature>
<dbReference type="PANTHER" id="PTHR24276">
    <property type="entry name" value="POLYSERASE-RELATED"/>
    <property type="match status" value="1"/>
</dbReference>
<reference evidence="12" key="1">
    <citation type="submission" date="2025-08" db="UniProtKB">
        <authorList>
            <consortium name="RefSeq"/>
        </authorList>
    </citation>
    <scope>IDENTIFICATION</scope>
    <source>
        <strain evidence="12">15112-1751.03</strain>
        <tissue evidence="12">Whole Adult</tissue>
    </source>
</reference>
<evidence type="ECO:0000256" key="1">
    <source>
        <dbReference type="ARBA" id="ARBA00004239"/>
    </source>
</evidence>
<dbReference type="PROSITE" id="PS50240">
    <property type="entry name" value="TRYPSIN_DOM"/>
    <property type="match status" value="1"/>
</dbReference>
<evidence type="ECO:0000256" key="9">
    <source>
        <dbReference type="SAM" id="SignalP"/>
    </source>
</evidence>
<keyword evidence="5" id="KW-0720">Serine protease</keyword>
<sequence length="285" mass="32063">MRAQLLLLSVLVLCTLSSIWCKVYRKSITRKVKVANRLWGGMKSNTGPNMGGWLIRITNADGAFACCGAYYSHHLVISSANCMEPFRWNPSGVTAEGTAFKEDETENFAEVEYVYIPDDFVAGQTKSDIALILLRMPIKGRLTEFIKLCDTPPDTGIFYNTFGWGYSSIVVQKPSTNPRTVVVPFQNKEECATKYKAGFLSDTILCVVQPKDRRDCLYDDGSPLVYKQELCGIASIGFTCQNTSTPAIYTDIMKIKNYINEIENTIRKDSKGRKMVRTLWGENNY</sequence>
<evidence type="ECO:0000256" key="6">
    <source>
        <dbReference type="ARBA" id="ARBA00023157"/>
    </source>
</evidence>
<evidence type="ECO:0000256" key="7">
    <source>
        <dbReference type="ARBA" id="ARBA00036320"/>
    </source>
</evidence>
<evidence type="ECO:0000256" key="3">
    <source>
        <dbReference type="ARBA" id="ARBA00022729"/>
    </source>
</evidence>
<dbReference type="RefSeq" id="XP_034113347.1">
    <property type="nucleotide sequence ID" value="XM_034257456.2"/>
</dbReference>
<dbReference type="SMART" id="SM00020">
    <property type="entry name" value="Tryp_SPc"/>
    <property type="match status" value="1"/>
</dbReference>
<evidence type="ECO:0000256" key="4">
    <source>
        <dbReference type="ARBA" id="ARBA00022801"/>
    </source>
</evidence>
<dbReference type="OrthoDB" id="7849549at2759"/>
<dbReference type="InterPro" id="IPR050430">
    <property type="entry name" value="Peptidase_S1"/>
</dbReference>
<dbReference type="GO" id="GO:0004252">
    <property type="term" value="F:serine-type endopeptidase activity"/>
    <property type="evidence" value="ECO:0007669"/>
    <property type="project" value="UniProtKB-EC"/>
</dbReference>
<keyword evidence="11" id="KW-1185">Reference proteome</keyword>
<evidence type="ECO:0000313" key="11">
    <source>
        <dbReference type="Proteomes" id="UP000515160"/>
    </source>
</evidence>
<evidence type="ECO:0000259" key="10">
    <source>
        <dbReference type="PROSITE" id="PS50240"/>
    </source>
</evidence>
<evidence type="ECO:0000256" key="5">
    <source>
        <dbReference type="ARBA" id="ARBA00022825"/>
    </source>
</evidence>
<evidence type="ECO:0000256" key="8">
    <source>
        <dbReference type="ARBA" id="ARBA00038868"/>
    </source>
</evidence>